<dbReference type="Gene3D" id="6.10.340.10">
    <property type="match status" value="1"/>
</dbReference>
<feature type="transmembrane region" description="Helical" evidence="9">
    <location>
        <begin position="224"/>
        <end position="240"/>
    </location>
</feature>
<comment type="caution">
    <text evidence="11">The sequence shown here is derived from an EMBL/GenBank/DDBJ whole genome shotgun (WGS) entry which is preliminary data.</text>
</comment>
<evidence type="ECO:0000256" key="9">
    <source>
        <dbReference type="SAM" id="Phobius"/>
    </source>
</evidence>
<feature type="transmembrane region" description="Helical" evidence="9">
    <location>
        <begin position="275"/>
        <end position="294"/>
    </location>
</feature>
<evidence type="ECO:0000256" key="1">
    <source>
        <dbReference type="ARBA" id="ARBA00000085"/>
    </source>
</evidence>
<sequence>MKRRTKILGVVFILLLAGGLLSAYISFQPYTHESVAERIGAEVKKELALASNELDEVIAAIDSPATISQPRRYPFFVYSRDSLLYWSDNHYVPTPRIVSDTFQVKLLKTGNGAFLAMKKQAGLRRYVVTLITLQRDYFINNDYLTPEWNRRIFPSGSISILEPGAAAGTPVCVDGNCLFRISLPSGNFPVYKASNNMALVLITASLLLFLWIVYDLVKLIDRRFAELGLLLLFVFFRVAREVMTQLDFPNVFIRTDLFDPQVFASSPLNASLGDLFLNVMVVLALCLYIFKNYCRFRFLNYRHNSEWAWFIMILSGACVVFAGLFPFVVIQTLYNNSSIALDISQSLQFDSLRVIALLAVVLSGISAFLFSHAFIRILASDRNRTRALSAFGIAVLIFVIVNEITGQMYVSSLLVTVFYFLVVYFRRLYTSLKRLSYATFAYLFIGIFCLSANGAYGLQHFSEKEKIDNQFRFANNFLIDRDIFGEHLLYLSSLKIANDAFTQARITTPFLGKEAIGQKIRQYFLPSYFDKYDVDIMIFNTVGEPVGGELAPSFSEVVSRYDQDASRTEYEGIRFVSNPESDITQKYLMIVPIHRQGVISGYVVVELSLKKIIPENVYPELLVDYRFQQFYRTQDLSYAVFASKKILFTSGEFNYEKFFNKSWIGNTRLYTEGISAGGYDHIAQEDQNGRIAVVTSRKASFPYKLSNFSFLFVLGLLVILFMIVTQGIYNYFKGRRLFFSAKIQLYLNLAFFIPLIIVSVSTLSLTSRSSQQQLDNEYLSKSRIFGQEITTALHDYYYQDGDNPVSFNNRLADLADLSNLDANVYSADGTLIATSQPLIFENHLISTYINSSALNKIRSGETTFIESEQVGSLRYFIAYAALKSPQTGRLLGILGIPFFQSAYLLEKVQIVILTNILNIFAFIFIALLVLSYFVSEWLTFPLRFITQSLRRTSLTKTNNPLTWNASDEIGLMVKEYNTMLYKLSESKSELEQTQREKAWREIAQQVAHEIKNPLTPMKLMLQQLERSLQSGNGSAEKSQKAITSLLSQVDTLNEIASSFSGFAKMPELVVRPLELVSAVKRTVDLHSPSGEILFKSAVKEVQVMGDEQLLSRTFSNLILNGLQSGNPGQAVRIQVAIERVNNNIRIEFNDNGKGIDPKIADLVFLPHFSTKKSGSGLGLAIARQGIEQMHGRIWFESTPGKGTSFFIELPIIA</sequence>
<dbReference type="InterPro" id="IPR005467">
    <property type="entry name" value="His_kinase_dom"/>
</dbReference>
<feature type="transmembrane region" description="Helical" evidence="9">
    <location>
        <begin position="408"/>
        <end position="425"/>
    </location>
</feature>
<name>A0AAP2DMA1_9BACT</name>
<dbReference type="Pfam" id="PF00512">
    <property type="entry name" value="HisKA"/>
    <property type="match status" value="1"/>
</dbReference>
<keyword evidence="5" id="KW-0547">Nucleotide-binding</keyword>
<proteinExistence type="predicted"/>
<keyword evidence="6 11" id="KW-0418">Kinase</keyword>
<evidence type="ECO:0000256" key="6">
    <source>
        <dbReference type="ARBA" id="ARBA00022777"/>
    </source>
</evidence>
<dbReference type="PROSITE" id="PS50109">
    <property type="entry name" value="HIS_KIN"/>
    <property type="match status" value="1"/>
</dbReference>
<dbReference type="InterPro" id="IPR004358">
    <property type="entry name" value="Sig_transdc_His_kin-like_C"/>
</dbReference>
<feature type="transmembrane region" description="Helical" evidence="9">
    <location>
        <begin position="705"/>
        <end position="724"/>
    </location>
</feature>
<feature type="transmembrane region" description="Helical" evidence="9">
    <location>
        <begin position="354"/>
        <end position="375"/>
    </location>
</feature>
<dbReference type="SUPFAM" id="SSF47384">
    <property type="entry name" value="Homodimeric domain of signal transducing histidine kinase"/>
    <property type="match status" value="1"/>
</dbReference>
<evidence type="ECO:0000256" key="5">
    <source>
        <dbReference type="ARBA" id="ARBA00022741"/>
    </source>
</evidence>
<protein>
    <recommendedName>
        <fullName evidence="2">histidine kinase</fullName>
        <ecNumber evidence="2">2.7.13.3</ecNumber>
    </recommendedName>
</protein>
<accession>A0AAP2DMA1</accession>
<keyword evidence="9" id="KW-1133">Transmembrane helix</keyword>
<dbReference type="Pfam" id="PF02518">
    <property type="entry name" value="HATPase_c"/>
    <property type="match status" value="1"/>
</dbReference>
<dbReference type="InterPro" id="IPR036097">
    <property type="entry name" value="HisK_dim/P_sf"/>
</dbReference>
<organism evidence="11 12">
    <name type="scientific">Chryseosolibacter histidini</name>
    <dbReference type="NCBI Taxonomy" id="2782349"/>
    <lineage>
        <taxon>Bacteria</taxon>
        <taxon>Pseudomonadati</taxon>
        <taxon>Bacteroidota</taxon>
        <taxon>Cytophagia</taxon>
        <taxon>Cytophagales</taxon>
        <taxon>Chryseotaleaceae</taxon>
        <taxon>Chryseosolibacter</taxon>
    </lineage>
</organism>
<feature type="transmembrane region" description="Helical" evidence="9">
    <location>
        <begin position="910"/>
        <end position="934"/>
    </location>
</feature>
<dbReference type="SMART" id="SM00388">
    <property type="entry name" value="HisKA"/>
    <property type="match status" value="1"/>
</dbReference>
<evidence type="ECO:0000256" key="3">
    <source>
        <dbReference type="ARBA" id="ARBA00022553"/>
    </source>
</evidence>
<dbReference type="EC" id="2.7.13.3" evidence="2"/>
<keyword evidence="12" id="KW-1185">Reference proteome</keyword>
<gene>
    <name evidence="11" type="ORF">KK083_11465</name>
</gene>
<dbReference type="SUPFAM" id="SSF55874">
    <property type="entry name" value="ATPase domain of HSP90 chaperone/DNA topoisomerase II/histidine kinase"/>
    <property type="match status" value="1"/>
</dbReference>
<comment type="catalytic activity">
    <reaction evidence="1">
        <text>ATP + protein L-histidine = ADP + protein N-phospho-L-histidine.</text>
        <dbReference type="EC" id="2.7.13.3"/>
    </reaction>
</comment>
<evidence type="ECO:0000259" key="10">
    <source>
        <dbReference type="PROSITE" id="PS50109"/>
    </source>
</evidence>
<dbReference type="InterPro" id="IPR036890">
    <property type="entry name" value="HATPase_C_sf"/>
</dbReference>
<dbReference type="Proteomes" id="UP001319200">
    <property type="component" value="Unassembled WGS sequence"/>
</dbReference>
<dbReference type="InterPro" id="IPR003661">
    <property type="entry name" value="HisK_dim/P_dom"/>
</dbReference>
<feature type="transmembrane region" description="Helical" evidence="9">
    <location>
        <begin position="437"/>
        <end position="458"/>
    </location>
</feature>
<dbReference type="PANTHER" id="PTHR43065:SF46">
    <property type="entry name" value="C4-DICARBOXYLATE TRANSPORT SENSOR PROTEIN DCTB"/>
    <property type="match status" value="1"/>
</dbReference>
<dbReference type="Gene3D" id="1.10.287.130">
    <property type="match status" value="1"/>
</dbReference>
<evidence type="ECO:0000313" key="12">
    <source>
        <dbReference type="Proteomes" id="UP001319200"/>
    </source>
</evidence>
<feature type="transmembrane region" description="Helical" evidence="9">
    <location>
        <begin position="197"/>
        <end position="217"/>
    </location>
</feature>
<dbReference type="AlphaFoldDB" id="A0AAP2DMA1"/>
<dbReference type="SMART" id="SM00387">
    <property type="entry name" value="HATPase_c"/>
    <property type="match status" value="1"/>
</dbReference>
<dbReference type="GO" id="GO:0005524">
    <property type="term" value="F:ATP binding"/>
    <property type="evidence" value="ECO:0007669"/>
    <property type="project" value="UniProtKB-KW"/>
</dbReference>
<feature type="transmembrane region" description="Helical" evidence="9">
    <location>
        <begin position="745"/>
        <end position="765"/>
    </location>
</feature>
<evidence type="ECO:0000256" key="4">
    <source>
        <dbReference type="ARBA" id="ARBA00022679"/>
    </source>
</evidence>
<keyword evidence="7" id="KW-0067">ATP-binding</keyword>
<evidence type="ECO:0000313" key="11">
    <source>
        <dbReference type="EMBL" id="MBT1697497.1"/>
    </source>
</evidence>
<keyword evidence="3" id="KW-0597">Phosphoprotein</keyword>
<dbReference type="CDD" id="cd00082">
    <property type="entry name" value="HisKA"/>
    <property type="match status" value="1"/>
</dbReference>
<keyword evidence="4" id="KW-0808">Transferase</keyword>
<feature type="transmembrane region" description="Helical" evidence="9">
    <location>
        <begin position="306"/>
        <end position="334"/>
    </location>
</feature>
<dbReference type="RefSeq" id="WP_254163367.1">
    <property type="nucleotide sequence ID" value="NZ_JAHESF010000009.1"/>
</dbReference>
<evidence type="ECO:0000256" key="2">
    <source>
        <dbReference type="ARBA" id="ARBA00012438"/>
    </source>
</evidence>
<feature type="domain" description="Histidine kinase" evidence="10">
    <location>
        <begin position="1005"/>
        <end position="1213"/>
    </location>
</feature>
<reference evidence="11 12" key="1">
    <citation type="submission" date="2021-05" db="EMBL/GenBank/DDBJ databases">
        <title>A Polyphasic approach of four new species of the genus Ohtaekwangia: Ohtaekwangia histidinii sp. nov., Ohtaekwangia cretensis sp. nov., Ohtaekwangia indiensis sp. nov., Ohtaekwangia reichenbachii sp. nov. from diverse environment.</title>
        <authorList>
            <person name="Octaviana S."/>
        </authorList>
    </citation>
    <scope>NUCLEOTIDE SEQUENCE [LARGE SCALE GENOMIC DNA]</scope>
    <source>
        <strain evidence="11 12">PWU4</strain>
    </source>
</reference>
<evidence type="ECO:0000256" key="7">
    <source>
        <dbReference type="ARBA" id="ARBA00022840"/>
    </source>
</evidence>
<dbReference type="EMBL" id="JAHESF010000009">
    <property type="protein sequence ID" value="MBT1697497.1"/>
    <property type="molecule type" value="Genomic_DNA"/>
</dbReference>
<feature type="transmembrane region" description="Helical" evidence="9">
    <location>
        <begin position="387"/>
        <end position="402"/>
    </location>
</feature>
<dbReference type="Gene3D" id="3.30.565.10">
    <property type="entry name" value="Histidine kinase-like ATPase, C-terminal domain"/>
    <property type="match status" value="1"/>
</dbReference>
<keyword evidence="8" id="KW-0902">Two-component regulatory system</keyword>
<evidence type="ECO:0000256" key="8">
    <source>
        <dbReference type="ARBA" id="ARBA00023012"/>
    </source>
</evidence>
<dbReference type="PRINTS" id="PR00344">
    <property type="entry name" value="BCTRLSENSOR"/>
</dbReference>
<keyword evidence="9" id="KW-0812">Transmembrane</keyword>
<dbReference type="InterPro" id="IPR003594">
    <property type="entry name" value="HATPase_dom"/>
</dbReference>
<dbReference type="PANTHER" id="PTHR43065">
    <property type="entry name" value="SENSOR HISTIDINE KINASE"/>
    <property type="match status" value="1"/>
</dbReference>
<dbReference type="GO" id="GO:0000155">
    <property type="term" value="F:phosphorelay sensor kinase activity"/>
    <property type="evidence" value="ECO:0007669"/>
    <property type="project" value="InterPro"/>
</dbReference>
<keyword evidence="9" id="KW-0472">Membrane</keyword>